<dbReference type="Proteomes" id="UP001176941">
    <property type="component" value="Chromosome 4"/>
</dbReference>
<name>A0ABN8ZK52_RANTA</name>
<gene>
    <name evidence="1" type="ORF">MRATA1EN1_LOCUS23106</name>
</gene>
<keyword evidence="2" id="KW-1185">Reference proteome</keyword>
<organism evidence="1 2">
    <name type="scientific">Rangifer tarandus platyrhynchus</name>
    <name type="common">Svalbard reindeer</name>
    <dbReference type="NCBI Taxonomy" id="3082113"/>
    <lineage>
        <taxon>Eukaryota</taxon>
        <taxon>Metazoa</taxon>
        <taxon>Chordata</taxon>
        <taxon>Craniata</taxon>
        <taxon>Vertebrata</taxon>
        <taxon>Euteleostomi</taxon>
        <taxon>Mammalia</taxon>
        <taxon>Eutheria</taxon>
        <taxon>Laurasiatheria</taxon>
        <taxon>Artiodactyla</taxon>
        <taxon>Ruminantia</taxon>
        <taxon>Pecora</taxon>
        <taxon>Cervidae</taxon>
        <taxon>Odocoileinae</taxon>
        <taxon>Rangifer</taxon>
    </lineage>
</organism>
<protein>
    <submittedName>
        <fullName evidence="1">Uncharacterized protein</fullName>
    </submittedName>
</protein>
<sequence length="106" mass="11807">MIACVLSRLFATPRTVAPQRSLPLGFSRQEYWNGFSFHPSEGLPDPGIKSMSSELASRFFTTEPPGKPKLTLIPDMNSILSIYEPKMYSGQCLICLSICKCLISFN</sequence>
<evidence type="ECO:0000313" key="1">
    <source>
        <dbReference type="EMBL" id="CAI9174144.1"/>
    </source>
</evidence>
<evidence type="ECO:0000313" key="2">
    <source>
        <dbReference type="Proteomes" id="UP001176941"/>
    </source>
</evidence>
<proteinExistence type="predicted"/>
<dbReference type="EMBL" id="OX459940">
    <property type="protein sequence ID" value="CAI9174144.1"/>
    <property type="molecule type" value="Genomic_DNA"/>
</dbReference>
<accession>A0ABN8ZK52</accession>
<reference evidence="1" key="1">
    <citation type="submission" date="2023-04" db="EMBL/GenBank/DDBJ databases">
        <authorList>
            <consortium name="ELIXIR-Norway"/>
        </authorList>
    </citation>
    <scope>NUCLEOTIDE SEQUENCE [LARGE SCALE GENOMIC DNA]</scope>
</reference>